<name>A0A1L9S8Q8_9EURO</name>
<accession>A0A1L9S8Q8</accession>
<evidence type="ECO:0000256" key="1">
    <source>
        <dbReference type="SAM" id="MobiDB-lite"/>
    </source>
</evidence>
<dbReference type="VEuPathDB" id="FungiDB:ASPZODRAFT_123176"/>
<dbReference type="Proteomes" id="UP000184188">
    <property type="component" value="Unassembled WGS sequence"/>
</dbReference>
<protein>
    <submittedName>
        <fullName evidence="2">Uncharacterized protein</fullName>
    </submittedName>
</protein>
<evidence type="ECO:0000313" key="3">
    <source>
        <dbReference type="Proteomes" id="UP000184188"/>
    </source>
</evidence>
<dbReference type="EMBL" id="KV878351">
    <property type="protein sequence ID" value="OJJ43537.1"/>
    <property type="molecule type" value="Genomic_DNA"/>
</dbReference>
<evidence type="ECO:0000313" key="2">
    <source>
        <dbReference type="EMBL" id="OJJ43537.1"/>
    </source>
</evidence>
<keyword evidence="3" id="KW-1185">Reference proteome</keyword>
<dbReference type="GeneID" id="34607817"/>
<proteinExistence type="predicted"/>
<feature type="region of interest" description="Disordered" evidence="1">
    <location>
        <begin position="53"/>
        <end position="101"/>
    </location>
</feature>
<sequence>MARWSIRNWLSHNHATDLEPSRLPRRTKSLLSSASSTCHKVSLKLFLCQNELHEPPPPRESRVRPVASGRKDSVPRSQHGKLTDHRQYGLASESAQSPAVKKPPDTLLDFVYDVIVRAPGHSGRALRRRLVLSFSTDVNIMSDTVYRRLEMDNTSLKTYAGPPLPPVNGRADLKPIGTVEAQWAFCGRENNTYRMVFNVIRDLEYDMLLGTTAMKQLELYRVDSAIAKRLQIAA</sequence>
<dbReference type="RefSeq" id="XP_022578047.1">
    <property type="nucleotide sequence ID" value="XM_022721352.1"/>
</dbReference>
<dbReference type="OrthoDB" id="4471293at2759"/>
<reference evidence="3" key="1">
    <citation type="journal article" date="2017" name="Genome Biol.">
        <title>Comparative genomics reveals high biological diversity and specific adaptations in the industrially and medically important fungal genus Aspergillus.</title>
        <authorList>
            <person name="de Vries R.P."/>
            <person name="Riley R."/>
            <person name="Wiebenga A."/>
            <person name="Aguilar-Osorio G."/>
            <person name="Amillis S."/>
            <person name="Uchima C.A."/>
            <person name="Anderluh G."/>
            <person name="Asadollahi M."/>
            <person name="Askin M."/>
            <person name="Barry K."/>
            <person name="Battaglia E."/>
            <person name="Bayram O."/>
            <person name="Benocci T."/>
            <person name="Braus-Stromeyer S.A."/>
            <person name="Caldana C."/>
            <person name="Canovas D."/>
            <person name="Cerqueira G.C."/>
            <person name="Chen F."/>
            <person name="Chen W."/>
            <person name="Choi C."/>
            <person name="Clum A."/>
            <person name="Dos Santos R.A."/>
            <person name="Damasio A.R."/>
            <person name="Diallinas G."/>
            <person name="Emri T."/>
            <person name="Fekete E."/>
            <person name="Flipphi M."/>
            <person name="Freyberg S."/>
            <person name="Gallo A."/>
            <person name="Gournas C."/>
            <person name="Habgood R."/>
            <person name="Hainaut M."/>
            <person name="Harispe M.L."/>
            <person name="Henrissat B."/>
            <person name="Hilden K.S."/>
            <person name="Hope R."/>
            <person name="Hossain A."/>
            <person name="Karabika E."/>
            <person name="Karaffa L."/>
            <person name="Karanyi Z."/>
            <person name="Krasevec N."/>
            <person name="Kuo A."/>
            <person name="Kusch H."/>
            <person name="LaButti K."/>
            <person name="Lagendijk E.L."/>
            <person name="Lapidus A."/>
            <person name="Levasseur A."/>
            <person name="Lindquist E."/>
            <person name="Lipzen A."/>
            <person name="Logrieco A.F."/>
            <person name="MacCabe A."/>
            <person name="Maekelae M.R."/>
            <person name="Malavazi I."/>
            <person name="Melin P."/>
            <person name="Meyer V."/>
            <person name="Mielnichuk N."/>
            <person name="Miskei M."/>
            <person name="Molnar A.P."/>
            <person name="Mule G."/>
            <person name="Ngan C.Y."/>
            <person name="Orejas M."/>
            <person name="Orosz E."/>
            <person name="Ouedraogo J.P."/>
            <person name="Overkamp K.M."/>
            <person name="Park H.-S."/>
            <person name="Perrone G."/>
            <person name="Piumi F."/>
            <person name="Punt P.J."/>
            <person name="Ram A.F."/>
            <person name="Ramon A."/>
            <person name="Rauscher S."/>
            <person name="Record E."/>
            <person name="Riano-Pachon D.M."/>
            <person name="Robert V."/>
            <person name="Roehrig J."/>
            <person name="Ruller R."/>
            <person name="Salamov A."/>
            <person name="Salih N.S."/>
            <person name="Samson R.A."/>
            <person name="Sandor E."/>
            <person name="Sanguinetti M."/>
            <person name="Schuetze T."/>
            <person name="Sepcic K."/>
            <person name="Shelest E."/>
            <person name="Sherlock G."/>
            <person name="Sophianopoulou V."/>
            <person name="Squina F.M."/>
            <person name="Sun H."/>
            <person name="Susca A."/>
            <person name="Todd R.B."/>
            <person name="Tsang A."/>
            <person name="Unkles S.E."/>
            <person name="van de Wiele N."/>
            <person name="van Rossen-Uffink D."/>
            <person name="Oliveira J.V."/>
            <person name="Vesth T.C."/>
            <person name="Visser J."/>
            <person name="Yu J.-H."/>
            <person name="Zhou M."/>
            <person name="Andersen M.R."/>
            <person name="Archer D.B."/>
            <person name="Baker S.E."/>
            <person name="Benoit I."/>
            <person name="Brakhage A.A."/>
            <person name="Braus G.H."/>
            <person name="Fischer R."/>
            <person name="Frisvad J.C."/>
            <person name="Goldman G.H."/>
            <person name="Houbraken J."/>
            <person name="Oakley B."/>
            <person name="Pocsi I."/>
            <person name="Scazzocchio C."/>
            <person name="Seiboth B."/>
            <person name="vanKuyk P.A."/>
            <person name="Wortman J."/>
            <person name="Dyer P.S."/>
            <person name="Grigoriev I.V."/>
        </authorList>
    </citation>
    <scope>NUCLEOTIDE SEQUENCE [LARGE SCALE GENOMIC DNA]</scope>
    <source>
        <strain evidence="3">CBS 506.65</strain>
    </source>
</reference>
<organism evidence="2 3">
    <name type="scientific">Penicilliopsis zonata CBS 506.65</name>
    <dbReference type="NCBI Taxonomy" id="1073090"/>
    <lineage>
        <taxon>Eukaryota</taxon>
        <taxon>Fungi</taxon>
        <taxon>Dikarya</taxon>
        <taxon>Ascomycota</taxon>
        <taxon>Pezizomycotina</taxon>
        <taxon>Eurotiomycetes</taxon>
        <taxon>Eurotiomycetidae</taxon>
        <taxon>Eurotiales</taxon>
        <taxon>Aspergillaceae</taxon>
        <taxon>Penicilliopsis</taxon>
    </lineage>
</organism>
<feature type="compositionally biased region" description="Basic and acidic residues" evidence="1">
    <location>
        <begin position="53"/>
        <end position="74"/>
    </location>
</feature>
<dbReference type="AlphaFoldDB" id="A0A1L9S8Q8"/>
<gene>
    <name evidence="2" type="ORF">ASPZODRAFT_123176</name>
</gene>